<organism evidence="5 6">
    <name type="scientific">Sphingobacterium kitahiroshimense</name>
    <dbReference type="NCBI Taxonomy" id="470446"/>
    <lineage>
        <taxon>Bacteria</taxon>
        <taxon>Pseudomonadati</taxon>
        <taxon>Bacteroidota</taxon>
        <taxon>Sphingobacteriia</taxon>
        <taxon>Sphingobacteriales</taxon>
        <taxon>Sphingobacteriaceae</taxon>
        <taxon>Sphingobacterium</taxon>
    </lineage>
</organism>
<sequence>MEKKRNILMILSSHDRMDGTDSKTGVWLGEMTEPYYKFEEAGYEVLLASPLGGEPPLDPMSKLTEHLTSDNRKFLDDENAQLRFKNTVQLESVQSSPFDGVFIPGGHGPLWDLARHPEVARLLMEFIKEGKPIGAVCHGPAALVALTQTDPDFLVGKQVTAFTNMEETLVMRSDHIPFKLESRLKELGASFSSAPVPFIAHVVRDGNLVTGQNPLSAGPTATKLVEVLQEISPKDI</sequence>
<keyword evidence="5" id="KW-0315">Glutamine amidotransferase</keyword>
<dbReference type="RefSeq" id="WP_346582000.1">
    <property type="nucleotide sequence ID" value="NZ_JBDJNQ010000009.1"/>
</dbReference>
<evidence type="ECO:0000256" key="1">
    <source>
        <dbReference type="ARBA" id="ARBA00023016"/>
    </source>
</evidence>
<reference evidence="5 6" key="1">
    <citation type="submission" date="2024-04" db="EMBL/GenBank/DDBJ databases">
        <title>WGS of bacteria from Torrens River.</title>
        <authorList>
            <person name="Wyrsch E.R."/>
            <person name="Drigo B."/>
        </authorList>
    </citation>
    <scope>NUCLEOTIDE SEQUENCE [LARGE SCALE GENOMIC DNA]</scope>
    <source>
        <strain evidence="5 6">TWI391</strain>
    </source>
</reference>
<dbReference type="SUPFAM" id="SSF52317">
    <property type="entry name" value="Class I glutamine amidotransferase-like"/>
    <property type="match status" value="1"/>
</dbReference>
<dbReference type="EMBL" id="JBDJNQ010000009">
    <property type="protein sequence ID" value="MEN5379239.1"/>
    <property type="molecule type" value="Genomic_DNA"/>
</dbReference>
<evidence type="ECO:0000256" key="2">
    <source>
        <dbReference type="ARBA" id="ARBA00023239"/>
    </source>
</evidence>
<dbReference type="Pfam" id="PF01965">
    <property type="entry name" value="DJ-1_PfpI"/>
    <property type="match status" value="1"/>
</dbReference>
<keyword evidence="1" id="KW-0346">Stress response</keyword>
<dbReference type="PANTHER" id="PTHR48094:SF11">
    <property type="entry name" value="GLUTATHIONE-INDEPENDENT GLYOXALASE HSP31-RELATED"/>
    <property type="match status" value="1"/>
</dbReference>
<dbReference type="InterPro" id="IPR002818">
    <property type="entry name" value="DJ-1/PfpI"/>
</dbReference>
<dbReference type="Proteomes" id="UP001409291">
    <property type="component" value="Unassembled WGS sequence"/>
</dbReference>
<comment type="caution">
    <text evidence="5">The sequence shown here is derived from an EMBL/GenBank/DDBJ whole genome shotgun (WGS) entry which is preliminary data.</text>
</comment>
<dbReference type="Gene3D" id="3.40.50.880">
    <property type="match status" value="1"/>
</dbReference>
<comment type="similarity">
    <text evidence="3">Belongs to the peptidase C56 family. HSP31-like subfamily.</text>
</comment>
<dbReference type="InterPro" id="IPR029062">
    <property type="entry name" value="Class_I_gatase-like"/>
</dbReference>
<keyword evidence="2" id="KW-0456">Lyase</keyword>
<accession>A0ABV0C0I3</accession>
<name>A0ABV0C0I3_9SPHI</name>
<evidence type="ECO:0000256" key="3">
    <source>
        <dbReference type="ARBA" id="ARBA00038493"/>
    </source>
</evidence>
<proteinExistence type="inferred from homology"/>
<keyword evidence="6" id="KW-1185">Reference proteome</keyword>
<evidence type="ECO:0000313" key="5">
    <source>
        <dbReference type="EMBL" id="MEN5379239.1"/>
    </source>
</evidence>
<dbReference type="InterPro" id="IPR050325">
    <property type="entry name" value="Prot/Nucl_acid_deglycase"/>
</dbReference>
<dbReference type="PANTHER" id="PTHR48094">
    <property type="entry name" value="PROTEIN/NUCLEIC ACID DEGLYCASE DJ-1-RELATED"/>
    <property type="match status" value="1"/>
</dbReference>
<evidence type="ECO:0000259" key="4">
    <source>
        <dbReference type="Pfam" id="PF01965"/>
    </source>
</evidence>
<dbReference type="CDD" id="cd03141">
    <property type="entry name" value="GATase1_Hsp31_like"/>
    <property type="match status" value="1"/>
</dbReference>
<gene>
    <name evidence="5" type="ORF">ABE541_18385</name>
</gene>
<protein>
    <submittedName>
        <fullName evidence="5">Type 1 glutamine amidotransferase domain-containing protein</fullName>
    </submittedName>
</protein>
<feature type="domain" description="DJ-1/PfpI" evidence="4">
    <location>
        <begin position="30"/>
        <end position="225"/>
    </location>
</feature>
<evidence type="ECO:0000313" key="6">
    <source>
        <dbReference type="Proteomes" id="UP001409291"/>
    </source>
</evidence>